<proteinExistence type="predicted"/>
<evidence type="ECO:0000256" key="1">
    <source>
        <dbReference type="SAM" id="MobiDB-lite"/>
    </source>
</evidence>
<accession>A0A420I2A5</accession>
<protein>
    <submittedName>
        <fullName evidence="2">Putative ran-binding protein</fullName>
    </submittedName>
</protein>
<dbReference type="EMBL" id="MCFK01002298">
    <property type="protein sequence ID" value="RKF63829.1"/>
    <property type="molecule type" value="Genomic_DNA"/>
</dbReference>
<feature type="region of interest" description="Disordered" evidence="1">
    <location>
        <begin position="100"/>
        <end position="153"/>
    </location>
</feature>
<feature type="compositionally biased region" description="Polar residues" evidence="1">
    <location>
        <begin position="9"/>
        <end position="25"/>
    </location>
</feature>
<keyword evidence="3" id="KW-1185">Reference proteome</keyword>
<name>A0A420I2A5_9PEZI</name>
<evidence type="ECO:0000313" key="3">
    <source>
        <dbReference type="Proteomes" id="UP000286134"/>
    </source>
</evidence>
<feature type="region of interest" description="Disordered" evidence="1">
    <location>
        <begin position="1"/>
        <end position="25"/>
    </location>
</feature>
<dbReference type="OrthoDB" id="185618at2759"/>
<feature type="compositionally biased region" description="Polar residues" evidence="1">
    <location>
        <begin position="261"/>
        <end position="291"/>
    </location>
</feature>
<feature type="compositionally biased region" description="Polar residues" evidence="1">
    <location>
        <begin position="139"/>
        <end position="149"/>
    </location>
</feature>
<evidence type="ECO:0000313" key="2">
    <source>
        <dbReference type="EMBL" id="RKF63829.1"/>
    </source>
</evidence>
<feature type="compositionally biased region" description="Polar residues" evidence="1">
    <location>
        <begin position="300"/>
        <end position="309"/>
    </location>
</feature>
<feature type="region of interest" description="Disordered" evidence="1">
    <location>
        <begin position="245"/>
        <end position="316"/>
    </location>
</feature>
<feature type="compositionally biased region" description="Low complexity" evidence="1">
    <location>
        <begin position="100"/>
        <end position="112"/>
    </location>
</feature>
<reference evidence="2 3" key="1">
    <citation type="journal article" date="2018" name="BMC Genomics">
        <title>Comparative genome analyses reveal sequence features reflecting distinct modes of host-adaptation between dicot and monocot powdery mildew.</title>
        <authorList>
            <person name="Wu Y."/>
            <person name="Ma X."/>
            <person name="Pan Z."/>
            <person name="Kale S.D."/>
            <person name="Song Y."/>
            <person name="King H."/>
            <person name="Zhang Q."/>
            <person name="Presley C."/>
            <person name="Deng X."/>
            <person name="Wei C.I."/>
            <person name="Xiao S."/>
        </authorList>
    </citation>
    <scope>NUCLEOTIDE SEQUENCE [LARGE SCALE GENOMIC DNA]</scope>
    <source>
        <strain evidence="2">UMSG2</strain>
    </source>
</reference>
<organism evidence="2 3">
    <name type="scientific">Erysiphe neolycopersici</name>
    <dbReference type="NCBI Taxonomy" id="212602"/>
    <lineage>
        <taxon>Eukaryota</taxon>
        <taxon>Fungi</taxon>
        <taxon>Dikarya</taxon>
        <taxon>Ascomycota</taxon>
        <taxon>Pezizomycotina</taxon>
        <taxon>Leotiomycetes</taxon>
        <taxon>Erysiphales</taxon>
        <taxon>Erysiphaceae</taxon>
        <taxon>Erysiphe</taxon>
    </lineage>
</organism>
<gene>
    <name evidence="2" type="ORF">OnM2_022096</name>
</gene>
<dbReference type="Proteomes" id="UP000286134">
    <property type="component" value="Unassembled WGS sequence"/>
</dbReference>
<dbReference type="AlphaFoldDB" id="A0A420I2A5"/>
<sequence>MRDDMQSYEPKNSDSTPSDLPTTAINSFCHQTPSTNLFSHYIKNQELSNAPDKTPSLKVVHDTIQQEHTEIEMKISDNLEVQKFGLSQGINSAFSSMQSFSNASNESNSLESMGKKTMSQNDLTKSNNSEQLQMPGKNDISQLPTQSTIGPKDSDILSKIQREEKNSTNEPGLYKIPVDQCGIKAIGDEKLHGCVVQPLSLKPASKTEMKLNSNIFGQANLSVSSSYPSLNVLMERKFLWDQNPNETKSFSTKSSDEPFKHSSQTSILSQNPKDTTSSEVHYVSGNENTKISTTETESSKALTRISNTQKSRKRNKYAPKVLPRNPLFRNLALTSQIKDEEIIASLPVGCDDIEREQFFALYRLRALNQAMGKLFLGLPITSDPQIVLDFYTEERHNILSNCASLCRKPKRKLSYGESDNYLSKKKRF</sequence>
<comment type="caution">
    <text evidence="2">The sequence shown here is derived from an EMBL/GenBank/DDBJ whole genome shotgun (WGS) entry which is preliminary data.</text>
</comment>
<feature type="compositionally biased region" description="Polar residues" evidence="1">
    <location>
        <begin position="117"/>
        <end position="132"/>
    </location>
</feature>